<proteinExistence type="predicted"/>
<reference evidence="1 2" key="1">
    <citation type="submission" date="2020-01" db="EMBL/GenBank/DDBJ databases">
        <title>Complete genome sequence of Chitinophaga sp. H33E-04 isolated from quinoa roots.</title>
        <authorList>
            <person name="Weon H.-Y."/>
            <person name="Lee S.A."/>
        </authorList>
    </citation>
    <scope>NUCLEOTIDE SEQUENCE [LARGE SCALE GENOMIC DNA]</scope>
    <source>
        <strain evidence="1 2">H33E-04</strain>
    </source>
</reference>
<evidence type="ECO:0000313" key="2">
    <source>
        <dbReference type="Proteomes" id="UP000476411"/>
    </source>
</evidence>
<protein>
    <submittedName>
        <fullName evidence="1">Uncharacterized protein</fullName>
    </submittedName>
</protein>
<accession>A0A6B9ZBI9</accession>
<organism evidence="1 2">
    <name type="scientific">Chitinophaga agri</name>
    <dbReference type="NCBI Taxonomy" id="2703787"/>
    <lineage>
        <taxon>Bacteria</taxon>
        <taxon>Pseudomonadati</taxon>
        <taxon>Bacteroidota</taxon>
        <taxon>Chitinophagia</taxon>
        <taxon>Chitinophagales</taxon>
        <taxon>Chitinophagaceae</taxon>
        <taxon>Chitinophaga</taxon>
    </lineage>
</organism>
<dbReference type="EMBL" id="CP048113">
    <property type="protein sequence ID" value="QHS59762.1"/>
    <property type="molecule type" value="Genomic_DNA"/>
</dbReference>
<dbReference type="AlphaFoldDB" id="A0A6B9ZBI9"/>
<evidence type="ECO:0000313" key="1">
    <source>
        <dbReference type="EMBL" id="QHS59762.1"/>
    </source>
</evidence>
<dbReference type="RefSeq" id="WP_162331457.1">
    <property type="nucleotide sequence ID" value="NZ_CP048113.1"/>
</dbReference>
<sequence length="103" mass="11914">METTHEIKIIPVDYNSAEMPDAVTKYKPILVKDGDDYCCFLGERPEYGVYGWGNTPELAIMHWNQKYLQKTVEGALFSTKKPLPEEIHNTDIVKGYLYRRVSN</sequence>
<dbReference type="Proteomes" id="UP000476411">
    <property type="component" value="Chromosome"/>
</dbReference>
<gene>
    <name evidence="1" type="ORF">GWR21_09210</name>
</gene>
<dbReference type="KEGG" id="chih:GWR21_09210"/>
<name>A0A6B9ZBI9_9BACT</name>
<keyword evidence="2" id="KW-1185">Reference proteome</keyword>